<evidence type="ECO:0000313" key="1">
    <source>
        <dbReference type="EMBL" id="THU97320.1"/>
    </source>
</evidence>
<reference evidence="1 2" key="1">
    <citation type="journal article" date="2019" name="Nat. Ecol. Evol.">
        <title>Megaphylogeny resolves global patterns of mushroom evolution.</title>
        <authorList>
            <person name="Varga T."/>
            <person name="Krizsan K."/>
            <person name="Foldi C."/>
            <person name="Dima B."/>
            <person name="Sanchez-Garcia M."/>
            <person name="Sanchez-Ramirez S."/>
            <person name="Szollosi G.J."/>
            <person name="Szarkandi J.G."/>
            <person name="Papp V."/>
            <person name="Albert L."/>
            <person name="Andreopoulos W."/>
            <person name="Angelini C."/>
            <person name="Antonin V."/>
            <person name="Barry K.W."/>
            <person name="Bougher N.L."/>
            <person name="Buchanan P."/>
            <person name="Buyck B."/>
            <person name="Bense V."/>
            <person name="Catcheside P."/>
            <person name="Chovatia M."/>
            <person name="Cooper J."/>
            <person name="Damon W."/>
            <person name="Desjardin D."/>
            <person name="Finy P."/>
            <person name="Geml J."/>
            <person name="Haridas S."/>
            <person name="Hughes K."/>
            <person name="Justo A."/>
            <person name="Karasinski D."/>
            <person name="Kautmanova I."/>
            <person name="Kiss B."/>
            <person name="Kocsube S."/>
            <person name="Kotiranta H."/>
            <person name="LaButti K.M."/>
            <person name="Lechner B.E."/>
            <person name="Liimatainen K."/>
            <person name="Lipzen A."/>
            <person name="Lukacs Z."/>
            <person name="Mihaltcheva S."/>
            <person name="Morgado L.N."/>
            <person name="Niskanen T."/>
            <person name="Noordeloos M.E."/>
            <person name="Ohm R.A."/>
            <person name="Ortiz-Santana B."/>
            <person name="Ovrebo C."/>
            <person name="Racz N."/>
            <person name="Riley R."/>
            <person name="Savchenko A."/>
            <person name="Shiryaev A."/>
            <person name="Soop K."/>
            <person name="Spirin V."/>
            <person name="Szebenyi C."/>
            <person name="Tomsovsky M."/>
            <person name="Tulloss R.E."/>
            <person name="Uehling J."/>
            <person name="Grigoriev I.V."/>
            <person name="Vagvolgyi C."/>
            <person name="Papp T."/>
            <person name="Martin F.M."/>
            <person name="Miettinen O."/>
            <person name="Hibbett D.S."/>
            <person name="Nagy L.G."/>
        </authorList>
    </citation>
    <scope>NUCLEOTIDE SEQUENCE [LARGE SCALE GENOMIC DNA]</scope>
    <source>
        <strain evidence="1 2">CBS 962.96</strain>
    </source>
</reference>
<accession>A0A4S8M5I2</accession>
<sequence length="302" mass="35025">MEDCSTSVFIDGSSEDWLFATWLSQAQYFCDKVDGLYKDIPESAALLSGVQFRLLPNYKIHHSLLNPNCSKIFFFIAPITITTSHPSGASGIDVCWGNGNNDPYYWSFDPDGSSRLSKRVTEALGLPELIPKAWLQLSECADYQYEATKQFQLFRGYNPSTQEFAQRHGLPLVDIIWPDDKTGLDKDGDMWYDHQETQYKNSNHLNEPTPPDQSYQFPTPRKIVQELMDENMCPECDYWSELSVKPWLHGFLPDYELNTWQGELFPSYSFKERDYFSWSHCHDGDEVKPDGNRSSRRRRNSF</sequence>
<gene>
    <name evidence="1" type="ORF">K435DRAFT_68613</name>
</gene>
<protein>
    <submittedName>
        <fullName evidence="1">Uncharacterized protein</fullName>
    </submittedName>
</protein>
<evidence type="ECO:0000313" key="2">
    <source>
        <dbReference type="Proteomes" id="UP000297245"/>
    </source>
</evidence>
<organism evidence="1 2">
    <name type="scientific">Dendrothele bispora (strain CBS 962.96)</name>
    <dbReference type="NCBI Taxonomy" id="1314807"/>
    <lineage>
        <taxon>Eukaryota</taxon>
        <taxon>Fungi</taxon>
        <taxon>Dikarya</taxon>
        <taxon>Basidiomycota</taxon>
        <taxon>Agaricomycotina</taxon>
        <taxon>Agaricomycetes</taxon>
        <taxon>Agaricomycetidae</taxon>
        <taxon>Agaricales</taxon>
        <taxon>Agaricales incertae sedis</taxon>
        <taxon>Dendrothele</taxon>
    </lineage>
</organism>
<dbReference type="Proteomes" id="UP000297245">
    <property type="component" value="Unassembled WGS sequence"/>
</dbReference>
<proteinExistence type="predicted"/>
<keyword evidence="2" id="KW-1185">Reference proteome</keyword>
<dbReference type="OrthoDB" id="2936263at2759"/>
<name>A0A4S8M5I2_DENBC</name>
<dbReference type="AlphaFoldDB" id="A0A4S8M5I2"/>
<dbReference type="EMBL" id="ML179158">
    <property type="protein sequence ID" value="THU97320.1"/>
    <property type="molecule type" value="Genomic_DNA"/>
</dbReference>